<protein>
    <recommendedName>
        <fullName evidence="1">Peptidase M16C associated domain-containing protein</fullName>
    </recommendedName>
</protein>
<dbReference type="InterPro" id="IPR011249">
    <property type="entry name" value="Metalloenz_LuxS/M16"/>
</dbReference>
<gene>
    <name evidence="2" type="ORF">SCARR_01219</name>
</gene>
<dbReference type="Gene3D" id="3.30.830.10">
    <property type="entry name" value="Metalloenzyme, LuxS/M16 peptidase-like"/>
    <property type="match status" value="4"/>
</dbReference>
<evidence type="ECO:0000313" key="3">
    <source>
        <dbReference type="Proteomes" id="UP000346198"/>
    </source>
</evidence>
<dbReference type="GO" id="GO:0016485">
    <property type="term" value="P:protein processing"/>
    <property type="evidence" value="ECO:0007669"/>
    <property type="project" value="TreeGrafter"/>
</dbReference>
<dbReference type="Pfam" id="PF00675">
    <property type="entry name" value="Peptidase_M16"/>
    <property type="match status" value="1"/>
</dbReference>
<dbReference type="Pfam" id="PF05193">
    <property type="entry name" value="Peptidase_M16_C"/>
    <property type="match status" value="1"/>
</dbReference>
<dbReference type="GO" id="GO:0004222">
    <property type="term" value="F:metalloendopeptidase activity"/>
    <property type="evidence" value="ECO:0007669"/>
    <property type="project" value="TreeGrafter"/>
</dbReference>
<organism evidence="2 3">
    <name type="scientific">Pontiella sulfatireligans</name>
    <dbReference type="NCBI Taxonomy" id="2750658"/>
    <lineage>
        <taxon>Bacteria</taxon>
        <taxon>Pseudomonadati</taxon>
        <taxon>Kiritimatiellota</taxon>
        <taxon>Kiritimatiellia</taxon>
        <taxon>Kiritimatiellales</taxon>
        <taxon>Pontiellaceae</taxon>
        <taxon>Pontiella</taxon>
    </lineage>
</organism>
<dbReference type="GO" id="GO:0046872">
    <property type="term" value="F:metal ion binding"/>
    <property type="evidence" value="ECO:0007669"/>
    <property type="project" value="InterPro"/>
</dbReference>
<dbReference type="InterPro" id="IPR011765">
    <property type="entry name" value="Pept_M16_N"/>
</dbReference>
<accession>A0A6C2UG19</accession>
<dbReference type="InterPro" id="IPR055130">
    <property type="entry name" value="PreP_C"/>
</dbReference>
<dbReference type="PANTHER" id="PTHR43016:SF13">
    <property type="entry name" value="PRESEQUENCE PROTEASE, MITOCHONDRIAL"/>
    <property type="match status" value="1"/>
</dbReference>
<dbReference type="InterPro" id="IPR013578">
    <property type="entry name" value="Peptidase_M16C_assoc"/>
</dbReference>
<evidence type="ECO:0000259" key="1">
    <source>
        <dbReference type="SMART" id="SM01264"/>
    </source>
</evidence>
<feature type="domain" description="Peptidase M16C associated" evidence="1">
    <location>
        <begin position="463"/>
        <end position="712"/>
    </location>
</feature>
<evidence type="ECO:0000313" key="2">
    <source>
        <dbReference type="EMBL" id="VGO19162.1"/>
    </source>
</evidence>
<dbReference type="PANTHER" id="PTHR43016">
    <property type="entry name" value="PRESEQUENCE PROTEASE"/>
    <property type="match status" value="1"/>
</dbReference>
<dbReference type="AlphaFoldDB" id="A0A6C2UG19"/>
<dbReference type="SUPFAM" id="SSF63411">
    <property type="entry name" value="LuxS/MPP-like metallohydrolase"/>
    <property type="match status" value="4"/>
</dbReference>
<sequence>MSAISRRFGLNNFELVRTEEVKELNTQAKIYRHIPTGAEILSMQNEDENKCFGISFRTPPSDSTGVAHILEHTVLCGSRKYPVKDPFVQMLKGSLQTYLNAFTYPDKTCYPVASQNLKDFYNLVDVYLDAVFHPRITPDFFMQEGWHYELESPEAELTIKGVVYNEMKGVYSSPDSLLMEASQQSLFPDTTYGLDSGGNPRHIPDLTYKQFKAFHESYYHPSNARIFFYGDDPEAERFAVLEEYLKDFKKIDPKSGIDLQGPLAKPVRIEKPYAVSADDENPTPMFASNWMLPSPTDAEQVFSVMLLDHILLGTPASPLRKALIESGLGEDITGGGTETHMIQMLFSIGLKGIDAADIPKAEALILQTLQNLAQNGIERKDIDGALNTFEFDLRENNSGGFPRGLALMLRSLNAWNYDADPLELVAFETPLATIKKNAAQGGYFEALIQKLFIDNTHRSTVVLLPDPGEAARVEMEEKGRLAAIKASMSADQLLEITANTQRLLDLQATPDSPEALATVPLLHREDLEKNIRKIERNVNTINGTTVLTHDLFTNGILYLDIGLDLHGIEQDNLPYASLLASVLLEMGTQSEDYVSLSQRIAKKTGGIYGAPFLSAQKGSKTGVTRFFLRSKCMISQTDELLAILYDVLTEPDLGNKERFKQIVLEHKSELETAIVPRGHSAVMTRLKARYNEAHWAAEQLGGVDALFFIRQLAEDMDKDWDAVSQRLEKIRLSLLDRKHMVINVTVSEDALPGVLNSLDGFTAHLPEATAFSAKTWNPGKFPNPEALTAPTQVNYVGCAANLFNAGYKMHGSAMVISRYLQTAWLWEKIRVQGGAYGGMCGFDQRSGVFTFASYRDPNLESSLEVYKATGDYLKNLVLSEDELTRALIGAIGQLDSYQLPDSKGYSSTARFLLDYTDEERQQLRDEVLATTQEHFNAFGNTLNRAFKNGAVSVLCSPESAEKAGLQTKTKVL</sequence>
<reference evidence="2 3" key="1">
    <citation type="submission" date="2019-04" db="EMBL/GenBank/DDBJ databases">
        <authorList>
            <person name="Van Vliet M D."/>
        </authorList>
    </citation>
    <scope>NUCLEOTIDE SEQUENCE [LARGE SCALE GENOMIC DNA]</scope>
    <source>
        <strain evidence="2 3">F21</strain>
    </source>
</reference>
<name>A0A6C2UG19_9BACT</name>
<dbReference type="Pfam" id="PF08367">
    <property type="entry name" value="M16C_assoc"/>
    <property type="match status" value="1"/>
</dbReference>
<keyword evidence="3" id="KW-1185">Reference proteome</keyword>
<dbReference type="SMART" id="SM01264">
    <property type="entry name" value="M16C_associated"/>
    <property type="match status" value="1"/>
</dbReference>
<dbReference type="Proteomes" id="UP000346198">
    <property type="component" value="Unassembled WGS sequence"/>
</dbReference>
<dbReference type="EMBL" id="CAAHFH010000001">
    <property type="protein sequence ID" value="VGO19162.1"/>
    <property type="molecule type" value="Genomic_DNA"/>
</dbReference>
<dbReference type="Pfam" id="PF22516">
    <property type="entry name" value="PreP_C"/>
    <property type="match status" value="1"/>
</dbReference>
<dbReference type="FunFam" id="3.30.830.10:FF:000034">
    <property type="entry name" value="presequence protease 1, chloroplastic/mitochondrial"/>
    <property type="match status" value="1"/>
</dbReference>
<proteinExistence type="predicted"/>
<dbReference type="InterPro" id="IPR007863">
    <property type="entry name" value="Peptidase_M16_C"/>
</dbReference>